<feature type="compositionally biased region" description="Basic and acidic residues" evidence="1">
    <location>
        <begin position="116"/>
        <end position="127"/>
    </location>
</feature>
<feature type="region of interest" description="Disordered" evidence="1">
    <location>
        <begin position="316"/>
        <end position="412"/>
    </location>
</feature>
<feature type="region of interest" description="Disordered" evidence="1">
    <location>
        <begin position="114"/>
        <end position="202"/>
    </location>
</feature>
<evidence type="ECO:0000256" key="1">
    <source>
        <dbReference type="SAM" id="MobiDB-lite"/>
    </source>
</evidence>
<feature type="region of interest" description="Disordered" evidence="1">
    <location>
        <begin position="1"/>
        <end position="45"/>
    </location>
</feature>
<feature type="compositionally biased region" description="Polar residues" evidence="1">
    <location>
        <begin position="293"/>
        <end position="302"/>
    </location>
</feature>
<feature type="compositionally biased region" description="Basic and acidic residues" evidence="1">
    <location>
        <begin position="178"/>
        <end position="191"/>
    </location>
</feature>
<feature type="region of interest" description="Disordered" evidence="1">
    <location>
        <begin position="221"/>
        <end position="242"/>
    </location>
</feature>
<dbReference type="EMBL" id="JBJQOH010000008">
    <property type="protein sequence ID" value="KAL3677359.1"/>
    <property type="molecule type" value="Genomic_DNA"/>
</dbReference>
<keyword evidence="3" id="KW-1185">Reference proteome</keyword>
<sequence>MLEGSDTEVVQPGEQVQLADAKHRPEQEAEAVRAEAGSSLVKTLSKPQVSTDAMLTNADNVEDLIESVNESPTSGGKDFNKSARELAQSSDLLLQQAKLQAQLFQENIRNIIGNGDRLESGSEERRSQKPIPQLQNEYQSTLPSLQPGTKWSDIDPDLERDDTQQTPATLAQILIEDEQNRETERERRENGSADDQELKEDAQSWEPVAALAEDVANVEAAEAESGRLHREASNLEGAEGLSSEQAAGAEEISGSIVATVVFRAKKGADLPLIVGDSQGRGAIWRRLNGGRLRQSSSGSPTLNEEEEDDVVQELPGGILPTMSDLEGLIGGLSSGDFKEEEDPPNIPEPAPASKGITRPAECTDSTPDRAQQQGGILTPQEGEVETKISHSPTLPTLSGSGEDAPGHEDMEG</sequence>
<evidence type="ECO:0000313" key="2">
    <source>
        <dbReference type="EMBL" id="KAL3677359.1"/>
    </source>
</evidence>
<gene>
    <name evidence="2" type="ORF">R1sor_027307</name>
</gene>
<dbReference type="AlphaFoldDB" id="A0ABD3GJK6"/>
<feature type="region of interest" description="Disordered" evidence="1">
    <location>
        <begin position="291"/>
        <end position="310"/>
    </location>
</feature>
<dbReference type="Proteomes" id="UP001633002">
    <property type="component" value="Unassembled WGS sequence"/>
</dbReference>
<protein>
    <submittedName>
        <fullName evidence="2">Uncharacterized protein</fullName>
    </submittedName>
</protein>
<comment type="caution">
    <text evidence="2">The sequence shown here is derived from an EMBL/GenBank/DDBJ whole genome shotgun (WGS) entry which is preliminary data.</text>
</comment>
<organism evidence="2 3">
    <name type="scientific">Riccia sorocarpa</name>
    <dbReference type="NCBI Taxonomy" id="122646"/>
    <lineage>
        <taxon>Eukaryota</taxon>
        <taxon>Viridiplantae</taxon>
        <taxon>Streptophyta</taxon>
        <taxon>Embryophyta</taxon>
        <taxon>Marchantiophyta</taxon>
        <taxon>Marchantiopsida</taxon>
        <taxon>Marchantiidae</taxon>
        <taxon>Marchantiales</taxon>
        <taxon>Ricciaceae</taxon>
        <taxon>Riccia</taxon>
    </lineage>
</organism>
<feature type="compositionally biased region" description="Basic and acidic residues" evidence="1">
    <location>
        <begin position="224"/>
        <end position="233"/>
    </location>
</feature>
<reference evidence="2 3" key="1">
    <citation type="submission" date="2024-09" db="EMBL/GenBank/DDBJ databases">
        <title>Chromosome-scale assembly of Riccia sorocarpa.</title>
        <authorList>
            <person name="Paukszto L."/>
        </authorList>
    </citation>
    <scope>NUCLEOTIDE SEQUENCE [LARGE SCALE GENOMIC DNA]</scope>
    <source>
        <strain evidence="2">LP-2024</strain>
        <tissue evidence="2">Aerial parts of the thallus</tissue>
    </source>
</reference>
<proteinExistence type="predicted"/>
<evidence type="ECO:0000313" key="3">
    <source>
        <dbReference type="Proteomes" id="UP001633002"/>
    </source>
</evidence>
<feature type="compositionally biased region" description="Polar residues" evidence="1">
    <location>
        <begin position="363"/>
        <end position="375"/>
    </location>
</feature>
<feature type="compositionally biased region" description="Basic and acidic residues" evidence="1">
    <location>
        <begin position="20"/>
        <end position="33"/>
    </location>
</feature>
<feature type="compositionally biased region" description="Polar residues" evidence="1">
    <location>
        <begin position="389"/>
        <end position="399"/>
    </location>
</feature>
<name>A0ABD3GJK6_9MARC</name>
<feature type="compositionally biased region" description="Polar residues" evidence="1">
    <location>
        <begin position="133"/>
        <end position="149"/>
    </location>
</feature>
<accession>A0ABD3GJK6</accession>